<evidence type="ECO:0000256" key="4">
    <source>
        <dbReference type="ARBA" id="ARBA00022679"/>
    </source>
</evidence>
<dbReference type="InterPro" id="IPR026024">
    <property type="entry name" value="Chemotaxis_MeTrfase_CheR"/>
</dbReference>
<dbReference type="GO" id="GO:0008983">
    <property type="term" value="F:protein-glutamate O-methyltransferase activity"/>
    <property type="evidence" value="ECO:0007669"/>
    <property type="project" value="UniProtKB-EC"/>
</dbReference>
<dbReference type="Gene3D" id="3.40.50.150">
    <property type="entry name" value="Vaccinia Virus protein VP39"/>
    <property type="match status" value="1"/>
</dbReference>
<proteinExistence type="predicted"/>
<dbReference type="InterPro" id="IPR022641">
    <property type="entry name" value="CheR_N"/>
</dbReference>
<gene>
    <name evidence="7" type="ORF">ENI35_03330</name>
</gene>
<dbReference type="InterPro" id="IPR022642">
    <property type="entry name" value="CheR_C"/>
</dbReference>
<dbReference type="PROSITE" id="PS50123">
    <property type="entry name" value="CHER"/>
    <property type="match status" value="1"/>
</dbReference>
<dbReference type="Proteomes" id="UP000885738">
    <property type="component" value="Unassembled WGS sequence"/>
</dbReference>
<evidence type="ECO:0000313" key="7">
    <source>
        <dbReference type="EMBL" id="HEC67830.1"/>
    </source>
</evidence>
<protein>
    <recommendedName>
        <fullName evidence="2">protein-glutamate O-methyltransferase</fullName>
        <ecNumber evidence="2">2.1.1.80</ecNumber>
    </recommendedName>
</protein>
<reference evidence="7" key="1">
    <citation type="journal article" date="2020" name="mSystems">
        <title>Genome- and Community-Level Interaction Insights into Carbon Utilization and Element Cycling Functions of Hydrothermarchaeota in Hydrothermal Sediment.</title>
        <authorList>
            <person name="Zhou Z."/>
            <person name="Liu Y."/>
            <person name="Xu W."/>
            <person name="Pan J."/>
            <person name="Luo Z.H."/>
            <person name="Li M."/>
        </authorList>
    </citation>
    <scope>NUCLEOTIDE SEQUENCE [LARGE SCALE GENOMIC DNA]</scope>
    <source>
        <strain evidence="7">HyVt-389</strain>
    </source>
</reference>
<evidence type="ECO:0000256" key="1">
    <source>
        <dbReference type="ARBA" id="ARBA00001541"/>
    </source>
</evidence>
<feature type="domain" description="CheR-type methyltransferase" evidence="6">
    <location>
        <begin position="1"/>
        <end position="282"/>
    </location>
</feature>
<keyword evidence="4" id="KW-0808">Transferase</keyword>
<keyword evidence="5" id="KW-0949">S-adenosyl-L-methionine</keyword>
<dbReference type="Pfam" id="PF01739">
    <property type="entry name" value="CheR"/>
    <property type="match status" value="1"/>
</dbReference>
<dbReference type="InterPro" id="IPR029063">
    <property type="entry name" value="SAM-dependent_MTases_sf"/>
</dbReference>
<dbReference type="SUPFAM" id="SSF53335">
    <property type="entry name" value="S-adenosyl-L-methionine-dependent methyltransferases"/>
    <property type="match status" value="1"/>
</dbReference>
<dbReference type="GO" id="GO:0032259">
    <property type="term" value="P:methylation"/>
    <property type="evidence" value="ECO:0007669"/>
    <property type="project" value="UniProtKB-KW"/>
</dbReference>
<dbReference type="EC" id="2.1.1.80" evidence="2"/>
<dbReference type="SUPFAM" id="SSF47757">
    <property type="entry name" value="Chemotaxis receptor methyltransferase CheR, N-terminal domain"/>
    <property type="match status" value="1"/>
</dbReference>
<dbReference type="SMART" id="SM00138">
    <property type="entry name" value="MeTrc"/>
    <property type="match status" value="1"/>
</dbReference>
<comment type="caution">
    <text evidence="7">The sequence shown here is derived from an EMBL/GenBank/DDBJ whole genome shotgun (WGS) entry which is preliminary data.</text>
</comment>
<organism evidence="7">
    <name type="scientific">Desulfofervidus auxilii</name>
    <dbReference type="NCBI Taxonomy" id="1621989"/>
    <lineage>
        <taxon>Bacteria</taxon>
        <taxon>Pseudomonadati</taxon>
        <taxon>Thermodesulfobacteriota</taxon>
        <taxon>Candidatus Desulfofervidia</taxon>
        <taxon>Candidatus Desulfofervidales</taxon>
        <taxon>Candidatus Desulfofervidaceae</taxon>
        <taxon>Candidatus Desulfofervidus</taxon>
    </lineage>
</organism>
<dbReference type="Pfam" id="PF03705">
    <property type="entry name" value="CheR_N"/>
    <property type="match status" value="1"/>
</dbReference>
<dbReference type="InterPro" id="IPR000780">
    <property type="entry name" value="CheR_MeTrfase"/>
</dbReference>
<dbReference type="AlphaFoldDB" id="A0A7C1ZEL3"/>
<dbReference type="InterPro" id="IPR050903">
    <property type="entry name" value="Bact_Chemotaxis_MeTrfase"/>
</dbReference>
<dbReference type="EMBL" id="DRIH01000109">
    <property type="protein sequence ID" value="HEC67830.1"/>
    <property type="molecule type" value="Genomic_DNA"/>
</dbReference>
<dbReference type="InterPro" id="IPR036804">
    <property type="entry name" value="CheR_N_sf"/>
</dbReference>
<comment type="catalytic activity">
    <reaction evidence="1">
        <text>L-glutamyl-[protein] + S-adenosyl-L-methionine = [protein]-L-glutamate 5-O-methyl ester + S-adenosyl-L-homocysteine</text>
        <dbReference type="Rhea" id="RHEA:24452"/>
        <dbReference type="Rhea" id="RHEA-COMP:10208"/>
        <dbReference type="Rhea" id="RHEA-COMP:10311"/>
        <dbReference type="ChEBI" id="CHEBI:29973"/>
        <dbReference type="ChEBI" id="CHEBI:57856"/>
        <dbReference type="ChEBI" id="CHEBI:59789"/>
        <dbReference type="ChEBI" id="CHEBI:82795"/>
        <dbReference type="EC" id="2.1.1.80"/>
    </reaction>
</comment>
<keyword evidence="3" id="KW-0489">Methyltransferase</keyword>
<dbReference type="PANTHER" id="PTHR24422:SF19">
    <property type="entry name" value="CHEMOTAXIS PROTEIN METHYLTRANSFERASE"/>
    <property type="match status" value="1"/>
</dbReference>
<evidence type="ECO:0000256" key="5">
    <source>
        <dbReference type="ARBA" id="ARBA00022691"/>
    </source>
</evidence>
<dbReference type="PIRSF" id="PIRSF000410">
    <property type="entry name" value="CheR"/>
    <property type="match status" value="1"/>
</dbReference>
<evidence type="ECO:0000256" key="2">
    <source>
        <dbReference type="ARBA" id="ARBA00012534"/>
    </source>
</evidence>
<evidence type="ECO:0000259" key="6">
    <source>
        <dbReference type="PROSITE" id="PS50123"/>
    </source>
</evidence>
<evidence type="ECO:0000256" key="3">
    <source>
        <dbReference type="ARBA" id="ARBA00022603"/>
    </source>
</evidence>
<accession>A0A7C1ZEL3</accession>
<name>A0A7C1ZEL3_DESA2</name>
<sequence>MNYGLEFTDTEFKLLKTFIYQQTGICLAEYKKPFLVSRLRKRLTSLRLNSFEEYYNYLTKHPAGQKEMMHMISLITTGKTQFFREKEHFEYLTNKVFPYFLKKAIAKQKIPKLYIWSAGCSTGEEAYSLAMVANDYFSIYPQWEIEILATDIDMKALNKAKSGIYTSKEIASLPSSYNKRYFEKVKGQDLFKVKDTLKKLIVFKYFNLSTDSFIFEKKFDIIFCRNVIIYLDLEVKERVIQGFYKTLSEDGFLFLGQAESLLVINNAPFLLFAPSIYRKKPLET</sequence>
<dbReference type="Gene3D" id="1.10.155.10">
    <property type="entry name" value="Chemotaxis receptor methyltransferase CheR, N-terminal domain"/>
    <property type="match status" value="1"/>
</dbReference>
<dbReference type="PANTHER" id="PTHR24422">
    <property type="entry name" value="CHEMOTAXIS PROTEIN METHYLTRANSFERASE"/>
    <property type="match status" value="1"/>
</dbReference>
<dbReference type="PRINTS" id="PR00996">
    <property type="entry name" value="CHERMTFRASE"/>
</dbReference>